<dbReference type="PANTHER" id="PTHR30572">
    <property type="entry name" value="MEMBRANE COMPONENT OF TRANSPORTER-RELATED"/>
    <property type="match status" value="1"/>
</dbReference>
<sequence length="890" mass="100611">MSQDTPPKWITKLLERFLDPYLFNGIYGDLLEDYHDNLQTGKRAQANRIFVLSAMGFIRYHSLLNFQGKNQNTTSMDIWINYFKSSIRNLTKNKRNTFISLLGLVVSFITAVAIFQYCYFESSYDTFHSQSKNLYRVSHIFTNSSNTSQHATTFFAAKDAMSNEIAEIEKATHIFNVTGIIKKDQEVYEEDNVIFTTPQFFEMFGFSLIQGNYQDLEDPDVIMLPQSIALKYFGDEDPLGKILEIQNMFGENWEMKVAGVFEDFPANSHLKTSIMLPMSRLIHTGEAGNIFGNAITFDQVKWRWLSFHTYMKLTEGADIDGVTESANKIVERNRAPVNAQLNQKHAIWLQPVNEIHTTTGIEMEPFPTIEKKVITLFLLIGIFILLIAWINYVNISTARAVTRGKEVGIRKVMGSYKSQLRMQFLLEPFILNVAALVLAITALVPLIPFLESITDVPFFTSVLDNHLLIGLVIGIVALGSVLSGAYPAFILSNYETIEVLKGKFGFSSKGVMLRRVLVVVQLIFSIFLVASLLVVQSQMQFMLDHELGVNIDRVILIDGPVNEVNNDNYEGKMETLKNELLAISGVQTVSTSSLVPGIENIWRGSTESRNGEEAGVFLHRGFIGYNYMDLYDIQLLAGRNFDRDFETDRTALIVNELTVKNLGFESPQAALDEEIHFTDGSFKIVGVVSNFYQRGVQFAFEPMTFQLDTANTGNYLSVKVATSELNHVAVSIEAAYKNIFPDSPYQSRYVDDIFQAQYTSEQRFRNLFTSFTLVALIIACLGLIGLSSHLMNQKLKEVSIRKVLGAANSQLFVILNKEYVLVGIVSFVLTVPLIMILMQQWLDNYQNRITVHLGFYLVPFFVVMGIILITTLGYTLKVIKTNPAVTLKEE</sequence>
<dbReference type="RefSeq" id="WP_346753099.1">
    <property type="nucleotide sequence ID" value="NZ_JAUJEA010000006.1"/>
</dbReference>
<evidence type="ECO:0000256" key="5">
    <source>
        <dbReference type="ARBA" id="ARBA00023136"/>
    </source>
</evidence>
<evidence type="ECO:0000256" key="6">
    <source>
        <dbReference type="SAM" id="Phobius"/>
    </source>
</evidence>
<evidence type="ECO:0000313" key="10">
    <source>
        <dbReference type="Proteomes" id="UP001172082"/>
    </source>
</evidence>
<feature type="transmembrane region" description="Helical" evidence="6">
    <location>
        <begin position="512"/>
        <end position="535"/>
    </location>
</feature>
<keyword evidence="2" id="KW-1003">Cell membrane</keyword>
<protein>
    <submittedName>
        <fullName evidence="9">ABC transporter permease</fullName>
    </submittedName>
</protein>
<evidence type="ECO:0000256" key="3">
    <source>
        <dbReference type="ARBA" id="ARBA00022692"/>
    </source>
</evidence>
<dbReference type="InterPro" id="IPR047699">
    <property type="entry name" value="Permease_put_prefix"/>
</dbReference>
<feature type="transmembrane region" description="Helical" evidence="6">
    <location>
        <begin position="767"/>
        <end position="786"/>
    </location>
</feature>
<evidence type="ECO:0000259" key="7">
    <source>
        <dbReference type="Pfam" id="PF02687"/>
    </source>
</evidence>
<keyword evidence="10" id="KW-1185">Reference proteome</keyword>
<dbReference type="InterPro" id="IPR025857">
    <property type="entry name" value="MacB_PCD"/>
</dbReference>
<dbReference type="Proteomes" id="UP001172082">
    <property type="component" value="Unassembled WGS sequence"/>
</dbReference>
<feature type="transmembrane region" description="Helical" evidence="6">
    <location>
        <begin position="467"/>
        <end position="491"/>
    </location>
</feature>
<evidence type="ECO:0000259" key="8">
    <source>
        <dbReference type="Pfam" id="PF12704"/>
    </source>
</evidence>
<keyword evidence="5 6" id="KW-0472">Membrane</keyword>
<evidence type="ECO:0000313" key="9">
    <source>
        <dbReference type="EMBL" id="MDN5203077.1"/>
    </source>
</evidence>
<keyword evidence="4 6" id="KW-1133">Transmembrane helix</keyword>
<dbReference type="Pfam" id="PF12704">
    <property type="entry name" value="MacB_PCD"/>
    <property type="match status" value="1"/>
</dbReference>
<proteinExistence type="predicted"/>
<reference evidence="9" key="1">
    <citation type="submission" date="2023-06" db="EMBL/GenBank/DDBJ databases">
        <title>Genomic of Parafulvivirga corallium.</title>
        <authorList>
            <person name="Wang G."/>
        </authorList>
    </citation>
    <scope>NUCLEOTIDE SEQUENCE</scope>
    <source>
        <strain evidence="9">BMA10</strain>
    </source>
</reference>
<name>A0ABT8KQP8_9BACT</name>
<comment type="caution">
    <text evidence="9">The sequence shown here is derived from an EMBL/GenBank/DDBJ whole genome shotgun (WGS) entry which is preliminary data.</text>
</comment>
<accession>A0ABT8KQP8</accession>
<feature type="transmembrane region" description="Helical" evidence="6">
    <location>
        <begin position="424"/>
        <end position="447"/>
    </location>
</feature>
<keyword evidence="3 6" id="KW-0812">Transmembrane</keyword>
<feature type="transmembrane region" description="Helical" evidence="6">
    <location>
        <begin position="373"/>
        <end position="393"/>
    </location>
</feature>
<organism evidence="9 10">
    <name type="scientific">Splendidivirga corallicola</name>
    <dbReference type="NCBI Taxonomy" id="3051826"/>
    <lineage>
        <taxon>Bacteria</taxon>
        <taxon>Pseudomonadati</taxon>
        <taxon>Bacteroidota</taxon>
        <taxon>Cytophagia</taxon>
        <taxon>Cytophagales</taxon>
        <taxon>Splendidivirgaceae</taxon>
        <taxon>Splendidivirga</taxon>
    </lineage>
</organism>
<dbReference type="InterPro" id="IPR050250">
    <property type="entry name" value="Macrolide_Exporter_MacB"/>
</dbReference>
<evidence type="ECO:0000256" key="4">
    <source>
        <dbReference type="ARBA" id="ARBA00022989"/>
    </source>
</evidence>
<dbReference type="InterPro" id="IPR003838">
    <property type="entry name" value="ABC3_permease_C"/>
</dbReference>
<gene>
    <name evidence="9" type="ORF">QQ008_16935</name>
</gene>
<comment type="subcellular location">
    <subcellularLocation>
        <location evidence="1">Cell membrane</location>
        <topology evidence="1">Multi-pass membrane protein</topology>
    </subcellularLocation>
</comment>
<dbReference type="NCBIfam" id="NF038404">
    <property type="entry name" value="perm_prefix_2"/>
    <property type="match status" value="1"/>
</dbReference>
<evidence type="ECO:0000256" key="2">
    <source>
        <dbReference type="ARBA" id="ARBA00022475"/>
    </source>
</evidence>
<feature type="transmembrane region" description="Helical" evidence="6">
    <location>
        <begin position="98"/>
        <end position="117"/>
    </location>
</feature>
<dbReference type="Pfam" id="PF02687">
    <property type="entry name" value="FtsX"/>
    <property type="match status" value="2"/>
</dbReference>
<dbReference type="PANTHER" id="PTHR30572:SF18">
    <property type="entry name" value="ABC-TYPE MACROLIDE FAMILY EXPORT SYSTEM PERMEASE COMPONENT 2"/>
    <property type="match status" value="1"/>
</dbReference>
<feature type="transmembrane region" description="Helical" evidence="6">
    <location>
        <begin position="819"/>
        <end position="841"/>
    </location>
</feature>
<evidence type="ECO:0000256" key="1">
    <source>
        <dbReference type="ARBA" id="ARBA00004651"/>
    </source>
</evidence>
<feature type="domain" description="ABC3 transporter permease C-terminal" evidence="7">
    <location>
        <begin position="770"/>
        <end position="883"/>
    </location>
</feature>
<feature type="transmembrane region" description="Helical" evidence="6">
    <location>
        <begin position="853"/>
        <end position="874"/>
    </location>
</feature>
<feature type="domain" description="MacB-like periplasmic core" evidence="8">
    <location>
        <begin position="97"/>
        <end position="327"/>
    </location>
</feature>
<feature type="domain" description="ABC3 transporter permease C-terminal" evidence="7">
    <location>
        <begin position="379"/>
        <end position="492"/>
    </location>
</feature>
<dbReference type="EMBL" id="JAUJEA010000006">
    <property type="protein sequence ID" value="MDN5203077.1"/>
    <property type="molecule type" value="Genomic_DNA"/>
</dbReference>